<proteinExistence type="predicted"/>
<feature type="transmembrane region" description="Helical" evidence="2">
    <location>
        <begin position="6"/>
        <end position="26"/>
    </location>
</feature>
<keyword evidence="2" id="KW-1133">Transmembrane helix</keyword>
<gene>
    <name evidence="3" type="ORF">MSAN_00141900</name>
</gene>
<evidence type="ECO:0000256" key="2">
    <source>
        <dbReference type="SAM" id="Phobius"/>
    </source>
</evidence>
<reference evidence="3" key="1">
    <citation type="submission" date="2020-05" db="EMBL/GenBank/DDBJ databases">
        <title>Mycena genomes resolve the evolution of fungal bioluminescence.</title>
        <authorList>
            <person name="Tsai I.J."/>
        </authorList>
    </citation>
    <scope>NUCLEOTIDE SEQUENCE</scope>
    <source>
        <strain evidence="3">160909Yilan</strain>
    </source>
</reference>
<name>A0A8H6ZDV8_9AGAR</name>
<evidence type="ECO:0000313" key="3">
    <source>
        <dbReference type="EMBL" id="KAF7377220.1"/>
    </source>
</evidence>
<sequence>MPGSPAGSATFSTLFAALMHLCTMFFGGTDKHPFDVFFLFLAIRVSLLSALTIVAPIIALVVPLHVTLPRCLVVIERALIASPACSTAEPVIRQEEHIGAFFRGSPTRVCGRWRLRAGEPRTACRLVLRTTLRMRGRRPAVVQSSPSAPDFCIDGSDKSCFPSSTFKPALVIVQSSPSVPEIGIDGSDKSGSLPSSSEPVSVIVQSRLIRPRVLSSTLLEGGMGGDVKEEGSYCARGPVGASSEFLYATIFAFSFPSWRSYYFLLLFCGTKLFVLACRKARGFIAEQVVGWSSPVAVRCAGVEHPLFVGGSLRLECVGVILELRHLDVDTPLRMGRSLRGLALASAPAAQAGSISRASPAPPLDRIMALGRRLPLSTFASLSFCRFCFFSLPAHSLFSADEASRSAILARLAPRPHPSPPATLEARTRNGGR</sequence>
<keyword evidence="2" id="KW-0812">Transmembrane</keyword>
<organism evidence="3 4">
    <name type="scientific">Mycena sanguinolenta</name>
    <dbReference type="NCBI Taxonomy" id="230812"/>
    <lineage>
        <taxon>Eukaryota</taxon>
        <taxon>Fungi</taxon>
        <taxon>Dikarya</taxon>
        <taxon>Basidiomycota</taxon>
        <taxon>Agaricomycotina</taxon>
        <taxon>Agaricomycetes</taxon>
        <taxon>Agaricomycetidae</taxon>
        <taxon>Agaricales</taxon>
        <taxon>Marasmiineae</taxon>
        <taxon>Mycenaceae</taxon>
        <taxon>Mycena</taxon>
    </lineage>
</organism>
<accession>A0A8H6ZDV8</accession>
<dbReference type="AlphaFoldDB" id="A0A8H6ZDV8"/>
<keyword evidence="4" id="KW-1185">Reference proteome</keyword>
<evidence type="ECO:0000313" key="4">
    <source>
        <dbReference type="Proteomes" id="UP000623467"/>
    </source>
</evidence>
<dbReference type="Proteomes" id="UP000623467">
    <property type="component" value="Unassembled WGS sequence"/>
</dbReference>
<evidence type="ECO:0000256" key="1">
    <source>
        <dbReference type="SAM" id="MobiDB-lite"/>
    </source>
</evidence>
<keyword evidence="2" id="KW-0472">Membrane</keyword>
<protein>
    <submittedName>
        <fullName evidence="3">Uncharacterized protein</fullName>
    </submittedName>
</protein>
<dbReference type="EMBL" id="JACAZH010000001">
    <property type="protein sequence ID" value="KAF7377220.1"/>
    <property type="molecule type" value="Genomic_DNA"/>
</dbReference>
<feature type="region of interest" description="Disordered" evidence="1">
    <location>
        <begin position="413"/>
        <end position="432"/>
    </location>
</feature>
<feature type="transmembrane region" description="Helical" evidence="2">
    <location>
        <begin position="38"/>
        <end position="62"/>
    </location>
</feature>
<comment type="caution">
    <text evidence="3">The sequence shown here is derived from an EMBL/GenBank/DDBJ whole genome shotgun (WGS) entry which is preliminary data.</text>
</comment>